<keyword evidence="6 17" id="KW-0285">Flavoprotein</keyword>
<feature type="domain" description="Dihydroorotate dehydrogenase catalytic" evidence="18">
    <location>
        <begin position="110"/>
        <end position="420"/>
    </location>
</feature>
<evidence type="ECO:0000256" key="10">
    <source>
        <dbReference type="ARBA" id="ARBA00022946"/>
    </source>
</evidence>
<sequence length="504" mass="54408">MSLLHRGSARLLARRPLTNRLLTPTTPTRSASTSARAGSTARTLVYATIFTVSAGLLGIYYFDSRSAIHRYILNPTLRALFDAETGHKLAVKALKYGLTPRDQVEDDAVLHSEIWGQPVNNPLGIAAGFDKDGEAVDGLFNLGFSWVEIGSVTPKPQAGNPKPRVFRLEEDNAIINRYGFPSQGASFVVSRLKERIPHWFAVEPERASLRHGDLLAVNLGKNKESPADSIDDFVTGVKTFGPLSDVLVINVSSPNTPGLRGLQNKDHLEKLLAGVTKARDELPPSALTSSRPKLVLKLAPDLDEDQLIDIADVVQRAKFDGVIISNTTIQRPKHLVNAKKQEVGGLSGPPVKPYSLKALKTLRQHLPASIPLIGCGGISTGSDALEFAKAGASLVQVYTSFAYDGVGTARRIKDELVEELKKEGKTWTQVVDAAVKELSPAPSPIAEPVKKGEEAVSQLVKEAEYLRTLLEEAGKHEEKVAALVKKGSIPEAVEEGEVQASVIS</sequence>
<dbReference type="Proteomes" id="UP000521943">
    <property type="component" value="Unassembled WGS sequence"/>
</dbReference>
<dbReference type="UniPathway" id="UPA00070">
    <property type="reaction ID" value="UER00946"/>
</dbReference>
<evidence type="ECO:0000256" key="9">
    <source>
        <dbReference type="ARBA" id="ARBA00022792"/>
    </source>
</evidence>
<comment type="subcellular location">
    <subcellularLocation>
        <location evidence="1 17">Mitochondrion inner membrane</location>
        <topology evidence="1 17">Single-pass membrane protein</topology>
    </subcellularLocation>
</comment>
<gene>
    <name evidence="19" type="ORF">DFP72DRAFT_879279</name>
</gene>
<keyword evidence="20" id="KW-1185">Reference proteome</keyword>
<accession>A0A8H6IAQ6</accession>
<dbReference type="Pfam" id="PF01180">
    <property type="entry name" value="DHO_dh"/>
    <property type="match status" value="1"/>
</dbReference>
<keyword evidence="13 17" id="KW-0560">Oxidoreductase</keyword>
<evidence type="ECO:0000256" key="16">
    <source>
        <dbReference type="ARBA" id="ARBA00048639"/>
    </source>
</evidence>
<comment type="catalytic activity">
    <reaction evidence="16 17">
        <text>(S)-dihydroorotate + a quinone = orotate + a quinol</text>
        <dbReference type="Rhea" id="RHEA:30187"/>
        <dbReference type="ChEBI" id="CHEBI:24646"/>
        <dbReference type="ChEBI" id="CHEBI:30839"/>
        <dbReference type="ChEBI" id="CHEBI:30864"/>
        <dbReference type="ChEBI" id="CHEBI:132124"/>
        <dbReference type="EC" id="1.3.5.2"/>
    </reaction>
</comment>
<dbReference type="InterPro" id="IPR001295">
    <property type="entry name" value="Dihydroorotate_DH_CS"/>
</dbReference>
<proteinExistence type="inferred from homology"/>
<dbReference type="NCBIfam" id="NF003645">
    <property type="entry name" value="PRK05286.1-2"/>
    <property type="match status" value="1"/>
</dbReference>
<keyword evidence="8 17" id="KW-0812">Transmembrane</keyword>
<dbReference type="EC" id="1.3.5.2" evidence="4 17"/>
<keyword evidence="15 17" id="KW-0472">Membrane</keyword>
<organism evidence="19 20">
    <name type="scientific">Ephemerocybe angulata</name>
    <dbReference type="NCBI Taxonomy" id="980116"/>
    <lineage>
        <taxon>Eukaryota</taxon>
        <taxon>Fungi</taxon>
        <taxon>Dikarya</taxon>
        <taxon>Basidiomycota</taxon>
        <taxon>Agaricomycotina</taxon>
        <taxon>Agaricomycetes</taxon>
        <taxon>Agaricomycetidae</taxon>
        <taxon>Agaricales</taxon>
        <taxon>Agaricineae</taxon>
        <taxon>Psathyrellaceae</taxon>
        <taxon>Ephemerocybe</taxon>
    </lineage>
</organism>
<evidence type="ECO:0000256" key="1">
    <source>
        <dbReference type="ARBA" id="ARBA00004434"/>
    </source>
</evidence>
<evidence type="ECO:0000256" key="13">
    <source>
        <dbReference type="ARBA" id="ARBA00023002"/>
    </source>
</evidence>
<reference evidence="19 20" key="1">
    <citation type="submission" date="2020-07" db="EMBL/GenBank/DDBJ databases">
        <title>Comparative genomics of pyrophilous fungi reveals a link between fire events and developmental genes.</title>
        <authorList>
            <consortium name="DOE Joint Genome Institute"/>
            <person name="Steindorff A.S."/>
            <person name="Carver A."/>
            <person name="Calhoun S."/>
            <person name="Stillman K."/>
            <person name="Liu H."/>
            <person name="Lipzen A."/>
            <person name="Pangilinan J."/>
            <person name="Labutti K."/>
            <person name="Bruns T.D."/>
            <person name="Grigoriev I.V."/>
        </authorList>
    </citation>
    <scope>NUCLEOTIDE SEQUENCE [LARGE SCALE GENOMIC DNA]</scope>
    <source>
        <strain evidence="19 20">CBS 144469</strain>
    </source>
</reference>
<dbReference type="FunFam" id="3.20.20.70:FF:000066">
    <property type="entry name" value="Dihydroorotate dehydrogenase (quinone), mitochondrial"/>
    <property type="match status" value="1"/>
</dbReference>
<dbReference type="NCBIfam" id="TIGR01036">
    <property type="entry name" value="pyrD_sub2"/>
    <property type="match status" value="1"/>
</dbReference>
<dbReference type="InterPro" id="IPR013785">
    <property type="entry name" value="Aldolase_TIM"/>
</dbReference>
<dbReference type="Gene3D" id="3.20.20.70">
    <property type="entry name" value="Aldolase class I"/>
    <property type="match status" value="1"/>
</dbReference>
<dbReference type="OrthoDB" id="14784at2759"/>
<keyword evidence="9 17" id="KW-0999">Mitochondrion inner membrane</keyword>
<dbReference type="PROSITE" id="PS00912">
    <property type="entry name" value="DHODEHASE_2"/>
    <property type="match status" value="1"/>
</dbReference>
<evidence type="ECO:0000256" key="3">
    <source>
        <dbReference type="ARBA" id="ARBA00005359"/>
    </source>
</evidence>
<keyword evidence="7 17" id="KW-0288">FMN</keyword>
<evidence type="ECO:0000313" key="19">
    <source>
        <dbReference type="EMBL" id="KAF6761664.1"/>
    </source>
</evidence>
<dbReference type="GO" id="GO:0044205">
    <property type="term" value="P:'de novo' UMP biosynthetic process"/>
    <property type="evidence" value="ECO:0007669"/>
    <property type="project" value="UniProtKB-UniPathway"/>
</dbReference>
<evidence type="ECO:0000259" key="18">
    <source>
        <dbReference type="Pfam" id="PF01180"/>
    </source>
</evidence>
<keyword evidence="14 17" id="KW-0496">Mitochondrion</keyword>
<dbReference type="GO" id="GO:0005743">
    <property type="term" value="C:mitochondrial inner membrane"/>
    <property type="evidence" value="ECO:0007669"/>
    <property type="project" value="UniProtKB-SubCell"/>
</dbReference>
<evidence type="ECO:0000256" key="14">
    <source>
        <dbReference type="ARBA" id="ARBA00023128"/>
    </source>
</evidence>
<dbReference type="EMBL" id="JACGCI010000009">
    <property type="protein sequence ID" value="KAF6761664.1"/>
    <property type="molecule type" value="Genomic_DNA"/>
</dbReference>
<dbReference type="GO" id="GO:0106430">
    <property type="term" value="F:dihydroorotate dehydrogenase (quinone) activity"/>
    <property type="evidence" value="ECO:0007669"/>
    <property type="project" value="UniProtKB-EC"/>
</dbReference>
<comment type="cofactor">
    <cofactor evidence="17">
        <name>FMN</name>
        <dbReference type="ChEBI" id="CHEBI:58210"/>
    </cofactor>
    <text evidence="17">Binds 1 FMN per subunit.</text>
</comment>
<dbReference type="InterPro" id="IPR005720">
    <property type="entry name" value="Dihydroorotate_DH_cat"/>
</dbReference>
<evidence type="ECO:0000256" key="2">
    <source>
        <dbReference type="ARBA" id="ARBA00005161"/>
    </source>
</evidence>
<evidence type="ECO:0000256" key="6">
    <source>
        <dbReference type="ARBA" id="ARBA00022630"/>
    </source>
</evidence>
<feature type="transmembrane region" description="Helical" evidence="17">
    <location>
        <begin position="44"/>
        <end position="62"/>
    </location>
</feature>
<comment type="caution">
    <text evidence="19">The sequence shown here is derived from an EMBL/GenBank/DDBJ whole genome shotgun (WGS) entry which is preliminary data.</text>
</comment>
<comment type="similarity">
    <text evidence="3 17">Belongs to the dihydroorotate dehydrogenase family. Type 2 subfamily.</text>
</comment>
<dbReference type="InterPro" id="IPR005719">
    <property type="entry name" value="Dihydroorotate_DH_2"/>
</dbReference>
<dbReference type="InterPro" id="IPR050074">
    <property type="entry name" value="DHO_dehydrogenase"/>
</dbReference>
<evidence type="ECO:0000256" key="17">
    <source>
        <dbReference type="RuleBase" id="RU361255"/>
    </source>
</evidence>
<evidence type="ECO:0000256" key="8">
    <source>
        <dbReference type="ARBA" id="ARBA00022692"/>
    </source>
</evidence>
<evidence type="ECO:0000256" key="12">
    <source>
        <dbReference type="ARBA" id="ARBA00022989"/>
    </source>
</evidence>
<keyword evidence="11" id="KW-0665">Pyrimidine biosynthesis</keyword>
<protein>
    <recommendedName>
        <fullName evidence="5 17">Dihydroorotate dehydrogenase (quinone), mitochondrial</fullName>
        <shortName evidence="17">DHOdehase</shortName>
        <ecNumber evidence="4 17">1.3.5.2</ecNumber>
    </recommendedName>
</protein>
<evidence type="ECO:0000256" key="7">
    <source>
        <dbReference type="ARBA" id="ARBA00022643"/>
    </source>
</evidence>
<dbReference type="NCBIfam" id="NF003652">
    <property type="entry name" value="PRK05286.2-5"/>
    <property type="match status" value="1"/>
</dbReference>
<dbReference type="PANTHER" id="PTHR48109:SF4">
    <property type="entry name" value="DIHYDROOROTATE DEHYDROGENASE (QUINONE), MITOCHONDRIAL"/>
    <property type="match status" value="1"/>
</dbReference>
<evidence type="ECO:0000256" key="15">
    <source>
        <dbReference type="ARBA" id="ARBA00023136"/>
    </source>
</evidence>
<evidence type="ECO:0000256" key="4">
    <source>
        <dbReference type="ARBA" id="ARBA00012791"/>
    </source>
</evidence>
<comment type="pathway">
    <text evidence="2 17">Pyrimidine metabolism; UMP biosynthesis via de novo pathway; orotate from (S)-dihydroorotate (quinone route): step 1/1.</text>
</comment>
<dbReference type="PROSITE" id="PS00911">
    <property type="entry name" value="DHODEHASE_1"/>
    <property type="match status" value="1"/>
</dbReference>
<keyword evidence="12 17" id="KW-1133">Transmembrane helix</keyword>
<evidence type="ECO:0000256" key="11">
    <source>
        <dbReference type="ARBA" id="ARBA00022975"/>
    </source>
</evidence>
<dbReference type="CDD" id="cd04738">
    <property type="entry name" value="DHOD_2_like"/>
    <property type="match status" value="1"/>
</dbReference>
<dbReference type="PANTHER" id="PTHR48109">
    <property type="entry name" value="DIHYDROOROTATE DEHYDROGENASE (QUINONE), MITOCHONDRIAL-RELATED"/>
    <property type="match status" value="1"/>
</dbReference>
<evidence type="ECO:0000256" key="5">
    <source>
        <dbReference type="ARBA" id="ARBA00017599"/>
    </source>
</evidence>
<dbReference type="GO" id="GO:0006207">
    <property type="term" value="P:'de novo' pyrimidine nucleobase biosynthetic process"/>
    <property type="evidence" value="ECO:0007669"/>
    <property type="project" value="InterPro"/>
</dbReference>
<dbReference type="AlphaFoldDB" id="A0A8H6IAQ6"/>
<dbReference type="SUPFAM" id="SSF51395">
    <property type="entry name" value="FMN-linked oxidoreductases"/>
    <property type="match status" value="1"/>
</dbReference>
<keyword evidence="10" id="KW-0809">Transit peptide</keyword>
<evidence type="ECO:0000313" key="20">
    <source>
        <dbReference type="Proteomes" id="UP000521943"/>
    </source>
</evidence>
<name>A0A8H6IAQ6_9AGAR</name>